<feature type="region of interest" description="Disordered" evidence="1">
    <location>
        <begin position="27"/>
        <end position="78"/>
    </location>
</feature>
<dbReference type="RefSeq" id="WP_219802779.1">
    <property type="nucleotide sequence ID" value="NZ_CP080096.1"/>
</dbReference>
<sequence length="95" mass="9820">MKLLAMLTMSAAVLASTTVFTSAFAQDNPRADAGPTSQEQVVPNNNNAQRSGSGEGPGVPGMSQSGHRAMTPDDTSNIQKPCVGPVSFCNLYFGS</sequence>
<accession>A0ABX8UW00</accession>
<name>A0ABX8UW00_9BURK</name>
<proteinExistence type="predicted"/>
<reference evidence="3 4" key="1">
    <citation type="submission" date="2021-07" db="EMBL/GenBank/DDBJ databases">
        <title>Paraburkholderia edwinii protects Aspergillus sp. from phenazines by acting as a toxin sponge.</title>
        <authorList>
            <person name="Dahlstrom K.M."/>
            <person name="Newman D.K."/>
        </authorList>
    </citation>
    <scope>NUCLEOTIDE SEQUENCE [LARGE SCALE GENOMIC DNA]</scope>
    <source>
        <strain evidence="3 4">Pe01</strain>
    </source>
</reference>
<feature type="signal peptide" evidence="2">
    <location>
        <begin position="1"/>
        <end position="25"/>
    </location>
</feature>
<feature type="chain" id="PRO_5046680848" evidence="2">
    <location>
        <begin position="26"/>
        <end position="95"/>
    </location>
</feature>
<feature type="compositionally biased region" description="Polar residues" evidence="1">
    <location>
        <begin position="35"/>
        <end position="52"/>
    </location>
</feature>
<evidence type="ECO:0000313" key="4">
    <source>
        <dbReference type="Proteomes" id="UP000826462"/>
    </source>
</evidence>
<protein>
    <submittedName>
        <fullName evidence="3">Uncharacterized protein</fullName>
    </submittedName>
</protein>
<keyword evidence="2" id="KW-0732">Signal</keyword>
<dbReference type="Proteomes" id="UP000826462">
    <property type="component" value="Chromosome 2"/>
</dbReference>
<keyword evidence="4" id="KW-1185">Reference proteome</keyword>
<gene>
    <name evidence="3" type="ORF">KZJ38_26240</name>
</gene>
<evidence type="ECO:0000313" key="3">
    <source>
        <dbReference type="EMBL" id="QYD73157.1"/>
    </source>
</evidence>
<evidence type="ECO:0000256" key="1">
    <source>
        <dbReference type="SAM" id="MobiDB-lite"/>
    </source>
</evidence>
<evidence type="ECO:0000256" key="2">
    <source>
        <dbReference type="SAM" id="SignalP"/>
    </source>
</evidence>
<organism evidence="3 4">
    <name type="scientific">Paraburkholderia edwinii</name>
    <dbReference type="NCBI Taxonomy" id="2861782"/>
    <lineage>
        <taxon>Bacteria</taxon>
        <taxon>Pseudomonadati</taxon>
        <taxon>Pseudomonadota</taxon>
        <taxon>Betaproteobacteria</taxon>
        <taxon>Burkholderiales</taxon>
        <taxon>Burkholderiaceae</taxon>
        <taxon>Paraburkholderia</taxon>
    </lineage>
</organism>
<dbReference type="EMBL" id="CP080096">
    <property type="protein sequence ID" value="QYD73157.1"/>
    <property type="molecule type" value="Genomic_DNA"/>
</dbReference>